<protein>
    <submittedName>
        <fullName evidence="5">DNA repair protein RecO</fullName>
    </submittedName>
</protein>
<dbReference type="InterPro" id="IPR012340">
    <property type="entry name" value="NA-bd_OB-fold"/>
</dbReference>
<dbReference type="PANTHER" id="PTHR33991:SF1">
    <property type="entry name" value="DNA REPAIR PROTEIN RECO"/>
    <property type="match status" value="1"/>
</dbReference>
<dbReference type="GO" id="GO:0006310">
    <property type="term" value="P:DNA recombination"/>
    <property type="evidence" value="ECO:0007669"/>
    <property type="project" value="UniProtKB-KW"/>
</dbReference>
<keyword evidence="3" id="KW-0234">DNA repair</keyword>
<evidence type="ECO:0000256" key="1">
    <source>
        <dbReference type="ARBA" id="ARBA00022763"/>
    </source>
</evidence>
<gene>
    <name evidence="5" type="ORF">A3I86_02195</name>
</gene>
<sequence>MPYHIYTTKAIVLSEKPIGEADRIYNILSRDLGKLQARAIGVRKSISKLRGSIEPFSLSSISFVKGRDYWRLTSAESIKNISASPCIARPLSLIEKLIQGEEPNPELFDVVEQFVQSDEYDNEMFEIRMVSQILFHLGYLKESDMSLDKKALVNAINEGIQASHL</sequence>
<dbReference type="PANTHER" id="PTHR33991">
    <property type="entry name" value="DNA REPAIR PROTEIN RECO"/>
    <property type="match status" value="1"/>
</dbReference>
<evidence type="ECO:0000256" key="3">
    <source>
        <dbReference type="ARBA" id="ARBA00023204"/>
    </source>
</evidence>
<evidence type="ECO:0000313" key="6">
    <source>
        <dbReference type="Proteomes" id="UP000177096"/>
    </source>
</evidence>
<dbReference type="EMBL" id="MHWM01000016">
    <property type="protein sequence ID" value="OHB08901.1"/>
    <property type="molecule type" value="Genomic_DNA"/>
</dbReference>
<keyword evidence="1" id="KW-0227">DNA damage</keyword>
<name>A0A1G2UHK0_9BACT</name>
<dbReference type="InterPro" id="IPR022572">
    <property type="entry name" value="DNA_rep/recomb_RecO_N"/>
</dbReference>
<evidence type="ECO:0000259" key="4">
    <source>
        <dbReference type="Pfam" id="PF11967"/>
    </source>
</evidence>
<dbReference type="GO" id="GO:0043590">
    <property type="term" value="C:bacterial nucleoid"/>
    <property type="evidence" value="ECO:0007669"/>
    <property type="project" value="TreeGrafter"/>
</dbReference>
<comment type="caution">
    <text evidence="5">The sequence shown here is derived from an EMBL/GenBank/DDBJ whole genome shotgun (WGS) entry which is preliminary data.</text>
</comment>
<accession>A0A1G2UHK0</accession>
<feature type="domain" description="DNA replication/recombination mediator RecO N-terminal" evidence="4">
    <location>
        <begin position="5"/>
        <end position="80"/>
    </location>
</feature>
<evidence type="ECO:0000313" key="5">
    <source>
        <dbReference type="EMBL" id="OHB08901.1"/>
    </source>
</evidence>
<evidence type="ECO:0000256" key="2">
    <source>
        <dbReference type="ARBA" id="ARBA00023172"/>
    </source>
</evidence>
<reference evidence="5 6" key="1">
    <citation type="journal article" date="2016" name="Nat. Commun.">
        <title>Thousands of microbial genomes shed light on interconnected biogeochemical processes in an aquifer system.</title>
        <authorList>
            <person name="Anantharaman K."/>
            <person name="Brown C.T."/>
            <person name="Hug L.A."/>
            <person name="Sharon I."/>
            <person name="Castelle C.J."/>
            <person name="Probst A.J."/>
            <person name="Thomas B.C."/>
            <person name="Singh A."/>
            <person name="Wilkins M.J."/>
            <person name="Karaoz U."/>
            <person name="Brodie E.L."/>
            <person name="Williams K.H."/>
            <person name="Hubbard S.S."/>
            <person name="Banfield J.F."/>
        </authorList>
    </citation>
    <scope>NUCLEOTIDE SEQUENCE [LARGE SCALE GENOMIC DNA]</scope>
</reference>
<dbReference type="AlphaFoldDB" id="A0A1G2UHK0"/>
<dbReference type="NCBIfam" id="TIGR00613">
    <property type="entry name" value="reco"/>
    <property type="match status" value="1"/>
</dbReference>
<dbReference type="Gene3D" id="2.40.50.140">
    <property type="entry name" value="Nucleic acid-binding proteins"/>
    <property type="match status" value="1"/>
</dbReference>
<dbReference type="Proteomes" id="UP000177096">
    <property type="component" value="Unassembled WGS sequence"/>
</dbReference>
<organism evidence="5 6">
    <name type="scientific">Candidatus Zambryskibacteria bacterium RIFCSPLOWO2_02_FULL_39_14</name>
    <dbReference type="NCBI Taxonomy" id="1802769"/>
    <lineage>
        <taxon>Bacteria</taxon>
        <taxon>Candidatus Zambryskiibacteriota</taxon>
    </lineage>
</organism>
<proteinExistence type="predicted"/>
<dbReference type="GO" id="GO:0006302">
    <property type="term" value="P:double-strand break repair"/>
    <property type="evidence" value="ECO:0007669"/>
    <property type="project" value="TreeGrafter"/>
</dbReference>
<dbReference type="Pfam" id="PF11967">
    <property type="entry name" value="RecO_N"/>
    <property type="match status" value="1"/>
</dbReference>
<dbReference type="SUPFAM" id="SSF50249">
    <property type="entry name" value="Nucleic acid-binding proteins"/>
    <property type="match status" value="1"/>
</dbReference>
<keyword evidence="2" id="KW-0233">DNA recombination</keyword>
<dbReference type="InterPro" id="IPR003717">
    <property type="entry name" value="RecO"/>
</dbReference>